<evidence type="ECO:0000313" key="2">
    <source>
        <dbReference type="EMBL" id="QCE01163.1"/>
    </source>
</evidence>
<keyword evidence="3" id="KW-1185">Reference proteome</keyword>
<feature type="compositionally biased region" description="Basic and acidic residues" evidence="1">
    <location>
        <begin position="53"/>
        <end position="90"/>
    </location>
</feature>
<dbReference type="Proteomes" id="UP000501690">
    <property type="component" value="Linkage Group LG7"/>
</dbReference>
<reference evidence="2 3" key="1">
    <citation type="submission" date="2019-04" db="EMBL/GenBank/DDBJ databases">
        <title>An improved genome assembly and genetic linkage map for asparagus bean, Vigna unguiculata ssp. sesquipedialis.</title>
        <authorList>
            <person name="Xia Q."/>
            <person name="Zhang R."/>
            <person name="Dong Y."/>
        </authorList>
    </citation>
    <scope>NUCLEOTIDE SEQUENCE [LARGE SCALE GENOMIC DNA]</scope>
    <source>
        <tissue evidence="2">Leaf</tissue>
    </source>
</reference>
<dbReference type="AlphaFoldDB" id="A0A4D6MIC7"/>
<proteinExistence type="predicted"/>
<organism evidence="2 3">
    <name type="scientific">Vigna unguiculata</name>
    <name type="common">Cowpea</name>
    <dbReference type="NCBI Taxonomy" id="3917"/>
    <lineage>
        <taxon>Eukaryota</taxon>
        <taxon>Viridiplantae</taxon>
        <taxon>Streptophyta</taxon>
        <taxon>Embryophyta</taxon>
        <taxon>Tracheophyta</taxon>
        <taxon>Spermatophyta</taxon>
        <taxon>Magnoliopsida</taxon>
        <taxon>eudicotyledons</taxon>
        <taxon>Gunneridae</taxon>
        <taxon>Pentapetalae</taxon>
        <taxon>rosids</taxon>
        <taxon>fabids</taxon>
        <taxon>Fabales</taxon>
        <taxon>Fabaceae</taxon>
        <taxon>Papilionoideae</taxon>
        <taxon>50 kb inversion clade</taxon>
        <taxon>NPAAA clade</taxon>
        <taxon>indigoferoid/millettioid clade</taxon>
        <taxon>Phaseoleae</taxon>
        <taxon>Vigna</taxon>
    </lineage>
</organism>
<feature type="region of interest" description="Disordered" evidence="1">
    <location>
        <begin position="1"/>
        <end position="90"/>
    </location>
</feature>
<sequence>MLNRLPRWTIGQADHGQAAAGRAATETLTHEDNRQDALPFGQAVTPKSGSHRTLLDRYPDHLISRAEGEKDFEQEKESSKLAEENIGQKD</sequence>
<name>A0A4D6MIC7_VIGUN</name>
<accession>A0A4D6MIC7</accession>
<feature type="compositionally biased region" description="Low complexity" evidence="1">
    <location>
        <begin position="11"/>
        <end position="24"/>
    </location>
</feature>
<evidence type="ECO:0000256" key="1">
    <source>
        <dbReference type="SAM" id="MobiDB-lite"/>
    </source>
</evidence>
<gene>
    <name evidence="2" type="ORF">DEO72_LG7g2456</name>
</gene>
<evidence type="ECO:0000313" key="3">
    <source>
        <dbReference type="Proteomes" id="UP000501690"/>
    </source>
</evidence>
<protein>
    <submittedName>
        <fullName evidence="2">Uncharacterized protein</fullName>
    </submittedName>
</protein>
<dbReference type="EMBL" id="CP039351">
    <property type="protein sequence ID" value="QCE01163.1"/>
    <property type="molecule type" value="Genomic_DNA"/>
</dbReference>